<feature type="region of interest" description="Disordered" evidence="1">
    <location>
        <begin position="14"/>
        <end position="40"/>
    </location>
</feature>
<accession>A0ABP2X8A4</accession>
<evidence type="ECO:0000256" key="1">
    <source>
        <dbReference type="SAM" id="MobiDB-lite"/>
    </source>
</evidence>
<dbReference type="EMBL" id="ATND01000001">
    <property type="protein sequence ID" value="EPP38676.1"/>
    <property type="molecule type" value="Genomic_DNA"/>
</dbReference>
<sequence>MGISLKIQKVIRAMIEGPRENKNNHPKENDEEGKDGLSAR</sequence>
<gene>
    <name evidence="2" type="ORF">CP10881SC42_0017</name>
</gene>
<organism evidence="2 3">
    <name type="scientific">Chlamydia avium</name>
    <dbReference type="NCBI Taxonomy" id="1457141"/>
    <lineage>
        <taxon>Bacteria</taxon>
        <taxon>Pseudomonadati</taxon>
        <taxon>Chlamydiota</taxon>
        <taxon>Chlamydiia</taxon>
        <taxon>Chlamydiales</taxon>
        <taxon>Chlamydiaceae</taxon>
        <taxon>Chlamydia/Chlamydophila group</taxon>
        <taxon>Chlamydia</taxon>
    </lineage>
</organism>
<keyword evidence="3" id="KW-1185">Reference proteome</keyword>
<evidence type="ECO:0000313" key="3">
    <source>
        <dbReference type="Proteomes" id="UP000014821"/>
    </source>
</evidence>
<dbReference type="Proteomes" id="UP000014821">
    <property type="component" value="Unassembled WGS sequence"/>
</dbReference>
<name>A0ABP2X8A4_9CHLA</name>
<comment type="caution">
    <text evidence="2">The sequence shown here is derived from an EMBL/GenBank/DDBJ whole genome shotgun (WGS) entry which is preliminary data.</text>
</comment>
<protein>
    <submittedName>
        <fullName evidence="2">Uncharacterized protein</fullName>
    </submittedName>
</protein>
<feature type="compositionally biased region" description="Basic and acidic residues" evidence="1">
    <location>
        <begin position="17"/>
        <end position="40"/>
    </location>
</feature>
<proteinExistence type="predicted"/>
<evidence type="ECO:0000313" key="2">
    <source>
        <dbReference type="EMBL" id="EPP38676.1"/>
    </source>
</evidence>
<reference evidence="2" key="1">
    <citation type="submission" date="2013-04" db="EMBL/GenBank/DDBJ databases">
        <title>Genome sequence of Chlamydia psittaci 10_881_SC42.</title>
        <authorList>
            <person name="Huot-Creasy H."/>
            <person name="McCracken C.L."/>
            <person name="Humphries M."/>
            <person name="Sachse K."/>
            <person name="Laroucau K."/>
            <person name="Bavoil P."/>
            <person name="Myers G.S."/>
        </authorList>
    </citation>
    <scope>NUCLEOTIDE SEQUENCE [LARGE SCALE GENOMIC DNA]</scope>
    <source>
        <strain evidence="2">10_881_SC42</strain>
    </source>
</reference>